<feature type="transmembrane region" description="Helical" evidence="8">
    <location>
        <begin position="252"/>
        <end position="268"/>
    </location>
</feature>
<keyword evidence="5 8" id="KW-0812">Transmembrane</keyword>
<dbReference type="EMBL" id="CABO01000018">
    <property type="protein sequence ID" value="CBI01453.1"/>
    <property type="molecule type" value="Genomic_DNA"/>
</dbReference>
<dbReference type="Pfam" id="PF03600">
    <property type="entry name" value="CitMHS"/>
    <property type="match status" value="1"/>
</dbReference>
<dbReference type="InterPro" id="IPR000802">
    <property type="entry name" value="Arsenical_pump_ArsB"/>
</dbReference>
<sequence>MENLPPPGEILLIFIVVLALLGIITRPWGSQPWQWSVGAALALALGGAFHGKAAAAVGAALWGARDVGFFLAGIITIAAVATRARLFEVAAERLLALSGGRRDRLLLLTVGLGILCTALLSNDTTTVALTPAVVTLALVMKENPAPYAYACALVASAGSFLLPIANPANLLLYGAALPGLLGWLHSFALASLASLLCTYVVLRLIFARELAGRTSARFSAAPLSARERGVGYAVAMAVALLLAASLTHRPPGLAAFVGGALVLTVAFGTRCFKPVDLRRIDLSAIAFVAGLLAILVAVERSGVLAPLRGWLATAASHGAIGTLLAGFSVAVASAIANNLPIAALVAKVATPGLAHGMHRALVIAVDLGPNLAMSGSLSTLLWATSLREHGIRASAREFARIGIACTVPALVAALLLVH</sequence>
<dbReference type="GO" id="GO:0005886">
    <property type="term" value="C:plasma membrane"/>
    <property type="evidence" value="ECO:0007669"/>
    <property type="project" value="UniProtKB-SubCell"/>
</dbReference>
<feature type="transmembrane region" description="Helical" evidence="8">
    <location>
        <begin position="280"/>
        <end position="298"/>
    </location>
</feature>
<feature type="transmembrane region" description="Helical" evidence="8">
    <location>
        <begin position="12"/>
        <end position="29"/>
    </location>
</feature>
<dbReference type="PANTHER" id="PTHR43302:SF5">
    <property type="entry name" value="TRANSPORTER ARSB-RELATED"/>
    <property type="match status" value="1"/>
</dbReference>
<keyword evidence="7 8" id="KW-0472">Membrane</keyword>
<dbReference type="PRINTS" id="PR00758">
    <property type="entry name" value="ARSENICPUMP"/>
</dbReference>
<keyword evidence="4" id="KW-1003">Cell membrane</keyword>
<evidence type="ECO:0000256" key="3">
    <source>
        <dbReference type="ARBA" id="ARBA00022448"/>
    </source>
</evidence>
<feature type="transmembrane region" description="Helical" evidence="8">
    <location>
        <begin position="318"/>
        <end position="339"/>
    </location>
</feature>
<feature type="transmembrane region" description="Helical" evidence="8">
    <location>
        <begin position="106"/>
        <end position="139"/>
    </location>
</feature>
<evidence type="ECO:0000313" key="10">
    <source>
        <dbReference type="EMBL" id="CBI01453.1"/>
    </source>
</evidence>
<reference evidence="10" key="1">
    <citation type="submission" date="2009-10" db="EMBL/GenBank/DDBJ databases">
        <title>Diversity of trophic interactions inside an arsenic-rich microbial ecosystem.</title>
        <authorList>
            <person name="Bertin P.N."/>
            <person name="Heinrich-Salmeron A."/>
            <person name="Pelletier E."/>
            <person name="Goulhen-Chollet F."/>
            <person name="Arsene-Ploetze F."/>
            <person name="Gallien S."/>
            <person name="Calteau A."/>
            <person name="Vallenet D."/>
            <person name="Casiot C."/>
            <person name="Chane-Woon-Ming B."/>
            <person name="Giloteaux L."/>
            <person name="Barakat M."/>
            <person name="Bonnefoy V."/>
            <person name="Bruneel O."/>
            <person name="Chandler M."/>
            <person name="Cleiss J."/>
            <person name="Duran R."/>
            <person name="Elbaz-Poulichet F."/>
            <person name="Fonknechten N."/>
            <person name="Lauga B."/>
            <person name="Mornico D."/>
            <person name="Ortet P."/>
            <person name="Schaeffer C."/>
            <person name="Siguier P."/>
            <person name="Alexander Thil Smith A."/>
            <person name="Van Dorsselaer A."/>
            <person name="Weissenbach J."/>
            <person name="Medigue C."/>
            <person name="Le Paslier D."/>
        </authorList>
    </citation>
    <scope>NUCLEOTIDE SEQUENCE</scope>
</reference>
<dbReference type="AlphaFoldDB" id="E6Q2P3"/>
<feature type="domain" description="Citrate transporter-like" evidence="9">
    <location>
        <begin position="40"/>
        <end position="351"/>
    </location>
</feature>
<proteinExistence type="inferred from homology"/>
<evidence type="ECO:0000256" key="4">
    <source>
        <dbReference type="ARBA" id="ARBA00022475"/>
    </source>
</evidence>
<dbReference type="GO" id="GO:0015105">
    <property type="term" value="F:arsenite transmembrane transporter activity"/>
    <property type="evidence" value="ECO:0007669"/>
    <property type="project" value="InterPro"/>
</dbReference>
<feature type="transmembrane region" description="Helical" evidence="8">
    <location>
        <begin position="360"/>
        <end position="383"/>
    </location>
</feature>
<evidence type="ECO:0000256" key="8">
    <source>
        <dbReference type="SAM" id="Phobius"/>
    </source>
</evidence>
<evidence type="ECO:0000256" key="1">
    <source>
        <dbReference type="ARBA" id="ARBA00004651"/>
    </source>
</evidence>
<feature type="transmembrane region" description="Helical" evidence="8">
    <location>
        <begin position="229"/>
        <end position="246"/>
    </location>
</feature>
<comment type="caution">
    <text evidence="10">The sequence shown here is derived from an EMBL/GenBank/DDBJ whole genome shotgun (WGS) entry which is preliminary data.</text>
</comment>
<evidence type="ECO:0000256" key="6">
    <source>
        <dbReference type="ARBA" id="ARBA00022989"/>
    </source>
</evidence>
<comment type="subcellular location">
    <subcellularLocation>
        <location evidence="1">Cell membrane</location>
        <topology evidence="1">Multi-pass membrane protein</topology>
    </subcellularLocation>
</comment>
<keyword evidence="3" id="KW-0813">Transport</keyword>
<feature type="transmembrane region" description="Helical" evidence="8">
    <location>
        <begin position="398"/>
        <end position="417"/>
    </location>
</feature>
<feature type="transmembrane region" description="Helical" evidence="8">
    <location>
        <begin position="67"/>
        <end position="86"/>
    </location>
</feature>
<evidence type="ECO:0000256" key="2">
    <source>
        <dbReference type="ARBA" id="ARBA00009843"/>
    </source>
</evidence>
<feature type="transmembrane region" description="Helical" evidence="8">
    <location>
        <begin position="146"/>
        <end position="165"/>
    </location>
</feature>
<dbReference type="PANTHER" id="PTHR43302">
    <property type="entry name" value="TRANSPORTER ARSB-RELATED"/>
    <property type="match status" value="1"/>
</dbReference>
<comment type="similarity">
    <text evidence="2">Belongs to the CitM (TC 2.A.11) transporter family.</text>
</comment>
<evidence type="ECO:0000256" key="5">
    <source>
        <dbReference type="ARBA" id="ARBA00022692"/>
    </source>
</evidence>
<gene>
    <name evidence="10" type="primary">arsB</name>
    <name evidence="10" type="ORF">CARN4_0711</name>
</gene>
<feature type="transmembrane region" description="Helical" evidence="8">
    <location>
        <begin position="35"/>
        <end position="55"/>
    </location>
</feature>
<evidence type="ECO:0000259" key="9">
    <source>
        <dbReference type="Pfam" id="PF03600"/>
    </source>
</evidence>
<organism evidence="10">
    <name type="scientific">mine drainage metagenome</name>
    <dbReference type="NCBI Taxonomy" id="410659"/>
    <lineage>
        <taxon>unclassified sequences</taxon>
        <taxon>metagenomes</taxon>
        <taxon>ecological metagenomes</taxon>
    </lineage>
</organism>
<evidence type="ECO:0000256" key="7">
    <source>
        <dbReference type="ARBA" id="ARBA00023136"/>
    </source>
</evidence>
<accession>E6Q2P3</accession>
<protein>
    <submittedName>
        <fullName evidence="10">Arsenical pump membrane protein</fullName>
    </submittedName>
</protein>
<dbReference type="InterPro" id="IPR004680">
    <property type="entry name" value="Cit_transptr-like_dom"/>
</dbReference>
<name>E6Q2P3_9ZZZZ</name>
<feature type="transmembrane region" description="Helical" evidence="8">
    <location>
        <begin position="185"/>
        <end position="208"/>
    </location>
</feature>
<keyword evidence="6 8" id="KW-1133">Transmembrane helix</keyword>